<dbReference type="InterPro" id="IPR054186">
    <property type="entry name" value="DUF6891"/>
</dbReference>
<evidence type="ECO:0000259" key="1">
    <source>
        <dbReference type="Pfam" id="PF21831"/>
    </source>
</evidence>
<dbReference type="RefSeq" id="WP_005527032.1">
    <property type="nucleotide sequence ID" value="NZ_CAUUEQ010000048.1"/>
</dbReference>
<dbReference type="GeneID" id="84575031"/>
<comment type="caution">
    <text evidence="2">The sequence shown here is derived from an EMBL/GenBank/DDBJ whole genome shotgun (WGS) entry which is preliminary data.</text>
</comment>
<gene>
    <name evidence="2" type="ORF">NCTC10254_02363</name>
</gene>
<protein>
    <recommendedName>
        <fullName evidence="1">DUF6891 domain-containing protein</fullName>
    </recommendedName>
</protein>
<dbReference type="AlphaFoldDB" id="A0A6H9XS21"/>
<dbReference type="Proteomes" id="UP000249886">
    <property type="component" value="Unassembled WGS sequence"/>
</dbReference>
<organism evidence="2 3">
    <name type="scientific">Corynebacterium matruchotii</name>
    <dbReference type="NCBI Taxonomy" id="43768"/>
    <lineage>
        <taxon>Bacteria</taxon>
        <taxon>Bacillati</taxon>
        <taxon>Actinomycetota</taxon>
        <taxon>Actinomycetes</taxon>
        <taxon>Mycobacteriales</taxon>
        <taxon>Corynebacteriaceae</taxon>
        <taxon>Corynebacterium</taxon>
    </lineage>
</organism>
<dbReference type="EMBL" id="UARK01000033">
    <property type="protein sequence ID" value="SPW33218.1"/>
    <property type="molecule type" value="Genomic_DNA"/>
</dbReference>
<reference evidence="2 3" key="1">
    <citation type="submission" date="2018-06" db="EMBL/GenBank/DDBJ databases">
        <authorList>
            <consortium name="Pathogen Informatics"/>
            <person name="Doyle S."/>
        </authorList>
    </citation>
    <scope>NUCLEOTIDE SEQUENCE [LARGE SCALE GENOMIC DNA]</scope>
    <source>
        <strain evidence="2 3">NCTC10254</strain>
    </source>
</reference>
<dbReference type="Pfam" id="PF21831">
    <property type="entry name" value="DUF6891"/>
    <property type="match status" value="1"/>
</dbReference>
<sequence length="232" mass="26755">MTNTNTVNALPDILELPEPLANQVGEEYTNDAREYVWLQIVRGEDDVKELVEDFIDGYELEPSADTSTIVTEFITHTMAIRRQQIAALKEAGFSGKSNLTLAFEKLQQQGVLALEDFGCCNNCGHTEATGLMNEESDRWQAYVFFHEQDTERLIETGETCLRFYCNYRHICSDEEWQKLDRAQKEARLDKQLQELFVTILVPTFAEYGMTVEWNGDVQSCMMLKNAFFFRDL</sequence>
<feature type="domain" description="DUF6891" evidence="1">
    <location>
        <begin position="27"/>
        <end position="224"/>
    </location>
</feature>
<accession>A0A6H9XS21</accession>
<proteinExistence type="predicted"/>
<evidence type="ECO:0000313" key="2">
    <source>
        <dbReference type="EMBL" id="SPW33218.1"/>
    </source>
</evidence>
<evidence type="ECO:0000313" key="3">
    <source>
        <dbReference type="Proteomes" id="UP000249886"/>
    </source>
</evidence>
<name>A0A6H9XS21_9CORY</name>